<dbReference type="Proteomes" id="UP000027190">
    <property type="component" value="Unassembled WGS sequence"/>
</dbReference>
<accession>A0A062U802</accession>
<reference evidence="2 3" key="1">
    <citation type="journal article" date="2014" name="Antonie Van Leeuwenhoek">
        <title>Hyphomonas beringensis sp. nov. and Hyphomonas chukchiensis sp. nov., isolated from surface seawater of the Bering Sea and Chukchi Sea.</title>
        <authorList>
            <person name="Li C."/>
            <person name="Lai Q."/>
            <person name="Li G."/>
            <person name="Dong C."/>
            <person name="Wang J."/>
            <person name="Liao Y."/>
            <person name="Shao Z."/>
        </authorList>
    </citation>
    <scope>NUCLEOTIDE SEQUENCE [LARGE SCALE GENOMIC DNA]</scope>
    <source>
        <strain evidence="2 3">BH-BN04-4</strain>
    </source>
</reference>
<dbReference type="STRING" id="1280947.HY30_18510"/>
<dbReference type="AlphaFoldDB" id="A0A062U802"/>
<feature type="region of interest" description="Disordered" evidence="1">
    <location>
        <begin position="13"/>
        <end position="40"/>
    </location>
</feature>
<name>A0A062U802_9PROT</name>
<gene>
    <name evidence="2" type="ORF">HY30_18510</name>
</gene>
<sequence length="650" mass="71501">MVPFAETGLFSAGSVQMSTPQDNPFTPRPGRIRSAGSGGRAKTYLTRMTKALSSVGGVRRTTLPARPRIGARGGQRRVIVKARIVRMSASSVAALAAHIGYIRRDAALEEKDRGKLFDAMSEDANASDLVKSITEDRHHFRFIVSPEDGAEMADLKPFVRDLVSQMETDLGTRLEWVGAVHHDTGRPHAHLVIRGRREDGSDLVMPRAYISHGIRERAEDLVTLELGPETRLEQERKLQSDIAAERVTRIDHFIARQVGPEQEFRLKDSPSQYRTLHAARLRTLERLGLAEKLGAGRWQMKENFREVLRGLSERHDIIKTMNRALAGRGDRRLDTDAIFDKSDPGGRSVTGVVLQTGLTGEAHDRTYVIIDGLDGRAVFVELGVAGEVEEVKRGAIVTVSPPNIEPKPSDITIDRIARANGGSYSAGLHQADDPRYSPEFVAAHVRRLEALRRAGHAERSADAEWKVPPDYLDRASSYERAQARLRAAQVLVRSELGLADQETALGVTWLDDVPAPSGVPLGFGKEVAEAQVKRRAFLTGIGMKVAAGTGLSAAQKTELMKRDFARAARTLSVEIGKPYSPAPERGHVDGTYREHVSRVSGKFAVIERQRDFTIVPWRQVLEQRRGMAVSGVVRGGRISWALGRGIGIAD</sequence>
<evidence type="ECO:0000313" key="3">
    <source>
        <dbReference type="Proteomes" id="UP000027190"/>
    </source>
</evidence>
<dbReference type="EMBL" id="AWFG01000044">
    <property type="protein sequence ID" value="KCZ56481.1"/>
    <property type="molecule type" value="Genomic_DNA"/>
</dbReference>
<comment type="caution">
    <text evidence="2">The sequence shown here is derived from an EMBL/GenBank/DDBJ whole genome shotgun (WGS) entry which is preliminary data.</text>
</comment>
<evidence type="ECO:0000313" key="2">
    <source>
        <dbReference type="EMBL" id="KCZ56481.1"/>
    </source>
</evidence>
<dbReference type="PATRIC" id="fig|1280947.3.peg.2764"/>
<evidence type="ECO:0000256" key="1">
    <source>
        <dbReference type="SAM" id="MobiDB-lite"/>
    </source>
</evidence>
<keyword evidence="3" id="KW-1185">Reference proteome</keyword>
<dbReference type="eggNOG" id="COG3843">
    <property type="taxonomic scope" value="Bacteria"/>
</dbReference>
<proteinExistence type="predicted"/>
<protein>
    <recommendedName>
        <fullName evidence="4">Conjugal transfer protein TraI</fullName>
    </recommendedName>
</protein>
<organism evidence="2 3">
    <name type="scientific">Hyphomonas chukchiensis</name>
    <dbReference type="NCBI Taxonomy" id="1280947"/>
    <lineage>
        <taxon>Bacteria</taxon>
        <taxon>Pseudomonadati</taxon>
        <taxon>Pseudomonadota</taxon>
        <taxon>Alphaproteobacteria</taxon>
        <taxon>Hyphomonadales</taxon>
        <taxon>Hyphomonadaceae</taxon>
        <taxon>Hyphomonas</taxon>
    </lineage>
</organism>
<feature type="compositionally biased region" description="Polar residues" evidence="1">
    <location>
        <begin position="13"/>
        <end position="24"/>
    </location>
</feature>
<dbReference type="InterPro" id="IPR021795">
    <property type="entry name" value="DUF3363"/>
</dbReference>
<dbReference type="Pfam" id="PF11843">
    <property type="entry name" value="DUF3363"/>
    <property type="match status" value="1"/>
</dbReference>
<evidence type="ECO:0008006" key="4">
    <source>
        <dbReference type="Google" id="ProtNLM"/>
    </source>
</evidence>